<dbReference type="Gene3D" id="1.10.1660.10">
    <property type="match status" value="1"/>
</dbReference>
<dbReference type="EMBL" id="BAAAPO010000026">
    <property type="protein sequence ID" value="GAA1792611.1"/>
    <property type="molecule type" value="Genomic_DNA"/>
</dbReference>
<dbReference type="InterPro" id="IPR004606">
    <property type="entry name" value="Mop_domain"/>
</dbReference>
<evidence type="ECO:0000256" key="2">
    <source>
        <dbReference type="PROSITE-ProRule" id="PRU01213"/>
    </source>
</evidence>
<dbReference type="InterPro" id="IPR008995">
    <property type="entry name" value="Mo/tungstate-bd_C_term_dom"/>
</dbReference>
<comment type="caution">
    <text evidence="5">The sequence shown here is derived from an EMBL/GenBank/DDBJ whole genome shotgun (WGS) entry which is preliminary data.</text>
</comment>
<dbReference type="SUPFAM" id="SSF46955">
    <property type="entry name" value="Putative DNA-binding domain"/>
    <property type="match status" value="1"/>
</dbReference>
<accession>A0ABN2LM83</accession>
<evidence type="ECO:0000256" key="1">
    <source>
        <dbReference type="ARBA" id="ARBA00022505"/>
    </source>
</evidence>
<evidence type="ECO:0000313" key="5">
    <source>
        <dbReference type="EMBL" id="GAA1792611.1"/>
    </source>
</evidence>
<evidence type="ECO:0000256" key="3">
    <source>
        <dbReference type="SAM" id="MobiDB-lite"/>
    </source>
</evidence>
<reference evidence="5 6" key="1">
    <citation type="journal article" date="2019" name="Int. J. Syst. Evol. Microbiol.">
        <title>The Global Catalogue of Microorganisms (GCM) 10K type strain sequencing project: providing services to taxonomists for standard genome sequencing and annotation.</title>
        <authorList>
            <consortium name="The Broad Institute Genomics Platform"/>
            <consortium name="The Broad Institute Genome Sequencing Center for Infectious Disease"/>
            <person name="Wu L."/>
            <person name="Ma J."/>
        </authorList>
    </citation>
    <scope>NUCLEOTIDE SEQUENCE [LARGE SCALE GENOMIC DNA]</scope>
    <source>
        <strain evidence="5 6">JCM 15592</strain>
    </source>
</reference>
<sequence>MPSISPTSRTQPGLGKETRATTRAYEESAYLCLAIRICGHMLSLMPHFRIKEAADLLGVSDDTMRRWVEQDRVSATADDSGKLAIAGDDLARLAHTLAEETPRPKPRPVVAESARNRFVGLVTRVVKDTVMAQVEMQSGPHRIVSLMSREAADELGLEPGVLATASVKSTNVIIELPEQP</sequence>
<gene>
    <name evidence="5" type="ORF">GCM10009811_16820</name>
</gene>
<name>A0ABN2LM83_9MICO</name>
<organism evidence="5 6">
    <name type="scientific">Nostocoides veronense</name>
    <dbReference type="NCBI Taxonomy" id="330836"/>
    <lineage>
        <taxon>Bacteria</taxon>
        <taxon>Bacillati</taxon>
        <taxon>Actinomycetota</taxon>
        <taxon>Actinomycetes</taxon>
        <taxon>Micrococcales</taxon>
        <taxon>Intrasporangiaceae</taxon>
        <taxon>Nostocoides</taxon>
    </lineage>
</organism>
<feature type="compositionally biased region" description="Polar residues" evidence="3">
    <location>
        <begin position="1"/>
        <end position="11"/>
    </location>
</feature>
<dbReference type="InterPro" id="IPR005116">
    <property type="entry name" value="Transp-assoc_OB_typ1"/>
</dbReference>
<dbReference type="InterPro" id="IPR009061">
    <property type="entry name" value="DNA-bd_dom_put_sf"/>
</dbReference>
<dbReference type="Gene3D" id="2.40.50.100">
    <property type="match status" value="1"/>
</dbReference>
<protein>
    <recommendedName>
        <fullName evidence="4">Mop domain-containing protein</fullName>
    </recommendedName>
</protein>
<evidence type="ECO:0000259" key="4">
    <source>
        <dbReference type="PROSITE" id="PS51866"/>
    </source>
</evidence>
<dbReference type="Proteomes" id="UP001499938">
    <property type="component" value="Unassembled WGS sequence"/>
</dbReference>
<dbReference type="PROSITE" id="PS51866">
    <property type="entry name" value="MOP"/>
    <property type="match status" value="1"/>
</dbReference>
<feature type="domain" description="Mop" evidence="4">
    <location>
        <begin position="111"/>
        <end position="176"/>
    </location>
</feature>
<evidence type="ECO:0000313" key="6">
    <source>
        <dbReference type="Proteomes" id="UP001499938"/>
    </source>
</evidence>
<feature type="region of interest" description="Disordered" evidence="3">
    <location>
        <begin position="1"/>
        <end position="20"/>
    </location>
</feature>
<proteinExistence type="predicted"/>
<keyword evidence="1 2" id="KW-0500">Molybdenum</keyword>
<keyword evidence="6" id="KW-1185">Reference proteome</keyword>
<dbReference type="SUPFAM" id="SSF50331">
    <property type="entry name" value="MOP-like"/>
    <property type="match status" value="1"/>
</dbReference>
<dbReference type="Pfam" id="PF03459">
    <property type="entry name" value="TOBE"/>
    <property type="match status" value="1"/>
</dbReference>